<gene>
    <name evidence="2" type="primary">PocGH01_00046500</name>
    <name evidence="2" type="ORF">POCGH01_00046500</name>
</gene>
<feature type="region of interest" description="Disordered" evidence="1">
    <location>
        <begin position="225"/>
        <end position="258"/>
    </location>
</feature>
<dbReference type="AlphaFoldDB" id="A0A1D3JF19"/>
<dbReference type="VEuPathDB" id="PlasmoDB:POWCR01_000226300"/>
<dbReference type="Pfam" id="PF05795">
    <property type="entry name" value="Plasmodium_Vir"/>
    <property type="match status" value="1"/>
</dbReference>
<dbReference type="VEuPathDB" id="PlasmoDB:PocGH01_00046500"/>
<organism evidence="2 3">
    <name type="scientific">Plasmodium ovale</name>
    <name type="common">malaria parasite P. ovale</name>
    <dbReference type="NCBI Taxonomy" id="36330"/>
    <lineage>
        <taxon>Eukaryota</taxon>
        <taxon>Sar</taxon>
        <taxon>Alveolata</taxon>
        <taxon>Apicomplexa</taxon>
        <taxon>Aconoidasida</taxon>
        <taxon>Haemosporida</taxon>
        <taxon>Plasmodiidae</taxon>
        <taxon>Plasmodium</taxon>
        <taxon>Plasmodium (Plasmodium)</taxon>
    </lineage>
</organism>
<evidence type="ECO:0000313" key="3">
    <source>
        <dbReference type="Proteomes" id="UP000242942"/>
    </source>
</evidence>
<protein>
    <submittedName>
        <fullName evidence="2">PIR protein</fullName>
    </submittedName>
</protein>
<dbReference type="InterPro" id="IPR008780">
    <property type="entry name" value="Plasmodium_Vir"/>
</dbReference>
<proteinExistence type="predicted"/>
<sequence>MAAEKDPDLKELHANVIYYKLDTATNDYINDNHAFWNTFVKYHKLKELRIFDALAKGLYYVCTMSKSDTFYDERWNYLYFWSGLKILENSKSSESSEFSDLMILLKTARSLFDKEKGSYKDDMFTINKDKFRNLKDIYDYLENYQSIDLKIGYSDNAPCTEAYKDYITKTHSLYTNEKQGCQHNDRDKYCRILNSFLTKHVKTFITQPTCNSTIRANPFSEALYPQDTVDSEGSGPQHQALHTAGGHPGQDGGISTSSGSSNTLSTVFPLLGTASLALFFLKFTPLGSRLYSSIFRKQIIRSNEQEEPQEILGNTYEISHTNIDDTAHHISYHSM</sequence>
<dbReference type="Proteomes" id="UP000242942">
    <property type="component" value="Unassembled WGS sequence"/>
</dbReference>
<keyword evidence="3" id="KW-1185">Reference proteome</keyword>
<accession>A0A1D3JF19</accession>
<evidence type="ECO:0000256" key="1">
    <source>
        <dbReference type="SAM" id="MobiDB-lite"/>
    </source>
</evidence>
<evidence type="ECO:0000313" key="2">
    <source>
        <dbReference type="EMBL" id="SBT84506.1"/>
    </source>
</evidence>
<reference evidence="2 3" key="1">
    <citation type="submission" date="2016-06" db="EMBL/GenBank/DDBJ databases">
        <authorList>
            <consortium name="Pathogen Informatics"/>
        </authorList>
    </citation>
    <scope>NUCLEOTIDE SEQUENCE [LARGE SCALE GENOMIC DNA]</scope>
    <source>
        <strain evidence="2">PocGH01</strain>
    </source>
</reference>
<dbReference type="OrthoDB" id="383226at2759"/>
<dbReference type="EMBL" id="FLRI01000510">
    <property type="protein sequence ID" value="SBT84506.1"/>
    <property type="molecule type" value="Genomic_DNA"/>
</dbReference>
<name>A0A1D3JF19_PLAOA</name>